<dbReference type="AlphaFoldDB" id="A0A7S0AFT2"/>
<dbReference type="PANTHER" id="PTHR34123">
    <property type="entry name" value="OS04G0578200 PROTEIN"/>
    <property type="match status" value="1"/>
</dbReference>
<dbReference type="InterPro" id="IPR018790">
    <property type="entry name" value="DUF2358"/>
</dbReference>
<accession>A0A7S0AFT2</accession>
<reference evidence="2" key="1">
    <citation type="submission" date="2021-01" db="EMBL/GenBank/DDBJ databases">
        <authorList>
            <person name="Corre E."/>
            <person name="Pelletier E."/>
            <person name="Niang G."/>
            <person name="Scheremetjew M."/>
            <person name="Finn R."/>
            <person name="Kale V."/>
            <person name="Holt S."/>
            <person name="Cochrane G."/>
            <person name="Meng A."/>
            <person name="Brown T."/>
            <person name="Cohen L."/>
        </authorList>
    </citation>
    <scope>NUCLEOTIDE SEQUENCE</scope>
    <source>
        <strain evidence="2">CCMP3303</strain>
    </source>
</reference>
<dbReference type="PANTHER" id="PTHR34123:SF1">
    <property type="entry name" value="OS04G0578200 PROTEIN"/>
    <property type="match status" value="1"/>
</dbReference>
<evidence type="ECO:0000256" key="1">
    <source>
        <dbReference type="SAM" id="SignalP"/>
    </source>
</evidence>
<dbReference type="EMBL" id="HBEJ01002952">
    <property type="protein sequence ID" value="CAD8362061.1"/>
    <property type="molecule type" value="Transcribed_RNA"/>
</dbReference>
<organism evidence="2">
    <name type="scientific">Minutocellus polymorphus</name>
    <dbReference type="NCBI Taxonomy" id="265543"/>
    <lineage>
        <taxon>Eukaryota</taxon>
        <taxon>Sar</taxon>
        <taxon>Stramenopiles</taxon>
        <taxon>Ochrophyta</taxon>
        <taxon>Bacillariophyta</taxon>
        <taxon>Mediophyceae</taxon>
        <taxon>Cymatosirophycidae</taxon>
        <taxon>Cymatosirales</taxon>
        <taxon>Cymatosiraceae</taxon>
        <taxon>Minutocellus</taxon>
    </lineage>
</organism>
<protein>
    <recommendedName>
        <fullName evidence="3">SnoaL-like domain-containing protein</fullName>
    </recommendedName>
</protein>
<name>A0A7S0AFT2_9STRA</name>
<evidence type="ECO:0000313" key="2">
    <source>
        <dbReference type="EMBL" id="CAD8362061.1"/>
    </source>
</evidence>
<dbReference type="Pfam" id="PF10184">
    <property type="entry name" value="DUF2358"/>
    <property type="match status" value="1"/>
</dbReference>
<sequence>MRSHSPLPTFVMLLAFFLGQVVSFSSSPRSSRYTQLLANNAGEDEATSTSTYETSDASSRGIVSSLTGVVNLVVGTPNDAAEKEEQLLQPPPGSPQELLERIRDDYVVNNYLWTGDIDLAAFEEDCQFTDPTLTFTGRDKFVSNVSNLRPIVDALIEPGGCASRLLDISLNEEEGYVQSRWNMVGDLTGLPWKPRIDVIGRTKFWYNGQDGSEGVRVRFYDEAWEIPAYKALLQLVTKAGMISSTGSSE</sequence>
<proteinExistence type="predicted"/>
<feature type="chain" id="PRO_5031108937" description="SnoaL-like domain-containing protein" evidence="1">
    <location>
        <begin position="24"/>
        <end position="249"/>
    </location>
</feature>
<gene>
    <name evidence="2" type="ORF">MPOL1434_LOCUS1740</name>
</gene>
<evidence type="ECO:0008006" key="3">
    <source>
        <dbReference type="Google" id="ProtNLM"/>
    </source>
</evidence>
<feature type="signal peptide" evidence="1">
    <location>
        <begin position="1"/>
        <end position="23"/>
    </location>
</feature>
<keyword evidence="1" id="KW-0732">Signal</keyword>